<dbReference type="InterPro" id="IPR002885">
    <property type="entry name" value="PPR_rpt"/>
</dbReference>
<feature type="repeat" description="PPR" evidence="2">
    <location>
        <begin position="482"/>
        <end position="516"/>
    </location>
</feature>
<organism evidence="3">
    <name type="scientific">Cladocopium goreaui</name>
    <dbReference type="NCBI Taxonomy" id="2562237"/>
    <lineage>
        <taxon>Eukaryota</taxon>
        <taxon>Sar</taxon>
        <taxon>Alveolata</taxon>
        <taxon>Dinophyceae</taxon>
        <taxon>Suessiales</taxon>
        <taxon>Symbiodiniaceae</taxon>
        <taxon>Cladocopium</taxon>
    </lineage>
</organism>
<dbReference type="PANTHER" id="PTHR47936">
    <property type="entry name" value="PPR_LONG DOMAIN-CONTAINING PROTEIN"/>
    <property type="match status" value="1"/>
</dbReference>
<keyword evidence="1" id="KW-0677">Repeat</keyword>
<dbReference type="PROSITE" id="PS51375">
    <property type="entry name" value="PPR"/>
    <property type="match status" value="2"/>
</dbReference>
<dbReference type="Proteomes" id="UP001152797">
    <property type="component" value="Unassembled WGS sequence"/>
</dbReference>
<evidence type="ECO:0000256" key="1">
    <source>
        <dbReference type="ARBA" id="ARBA00022737"/>
    </source>
</evidence>
<dbReference type="Pfam" id="PF01535">
    <property type="entry name" value="PPR"/>
    <property type="match status" value="2"/>
</dbReference>
<dbReference type="InterPro" id="IPR011990">
    <property type="entry name" value="TPR-like_helical_dom_sf"/>
</dbReference>
<feature type="repeat" description="PPR" evidence="2">
    <location>
        <begin position="149"/>
        <end position="183"/>
    </location>
</feature>
<dbReference type="AlphaFoldDB" id="A0A9P1DUE2"/>
<name>A0A9P1DUE2_9DINO</name>
<keyword evidence="6" id="KW-1185">Reference proteome</keyword>
<dbReference type="Pfam" id="PF13812">
    <property type="entry name" value="PPR_3"/>
    <property type="match status" value="1"/>
</dbReference>
<evidence type="ECO:0000313" key="3">
    <source>
        <dbReference type="EMBL" id="CAI4015829.1"/>
    </source>
</evidence>
<sequence>MGMAMTAPRPLPDVRAYTAVIRGGQWPVAVSLLEALKTEQLEADLIVYNAVMSACSRASAWKPALALLESLDMESLQSDLITYSVCISACSKADEWRNALQLLEGLEDTDQQTDLWIYSAAINACGRGEQWQQSVALLSKMQQDQLEADIIAYSTVISSCAKSGQWEQALMFLGAMRRQELQGDVVTQNSILNALAQVQRWERAMDFLEASGCDQVDGFAKSALIKGATAGATPGNWQIALALHQPSMTGRAGVLGSFNALLASSSGDIWHRGLEVLRMLRLNSLEADEVTGNTMVTTCVRWQDAFRCLFGLSWLKHNVKGYTSALEQCATAEEDEVQPWQWAVQLIGVLNERQVQADVGFWTVASSRLGRRCWQQMLDVLETESLPNLARESPWQVSLRLLDQDFSAGSPFHLASHNGAMTACVEAEEWQVALELFRTLEEEQLPDLWSYSAALTACKRALQWQQSEDLMSRIINQQLEVDLVTYSAALSCCAESRRWEVALQYFDQMQKSRLQADATSYDSLMSALVTSSEGPMKS</sequence>
<accession>A0A9P1DUE2</accession>
<evidence type="ECO:0000313" key="6">
    <source>
        <dbReference type="Proteomes" id="UP001152797"/>
    </source>
</evidence>
<dbReference type="Pfam" id="PF13041">
    <property type="entry name" value="PPR_2"/>
    <property type="match status" value="1"/>
</dbReference>
<protein>
    <submittedName>
        <fullName evidence="5">Pentacotripeptide-repeat region of PRORP domain-containing protein</fullName>
    </submittedName>
</protein>
<evidence type="ECO:0000313" key="5">
    <source>
        <dbReference type="EMBL" id="CAL4803141.1"/>
    </source>
</evidence>
<dbReference type="NCBIfam" id="TIGR00756">
    <property type="entry name" value="PPR"/>
    <property type="match status" value="2"/>
</dbReference>
<dbReference type="EMBL" id="CAMXCT010006554">
    <property type="protein sequence ID" value="CAI4015829.1"/>
    <property type="molecule type" value="Genomic_DNA"/>
</dbReference>
<dbReference type="OrthoDB" id="185373at2759"/>
<proteinExistence type="predicted"/>
<gene>
    <name evidence="3" type="ORF">C1SCF055_LOCUS40633</name>
</gene>
<reference evidence="3" key="1">
    <citation type="submission" date="2022-10" db="EMBL/GenBank/DDBJ databases">
        <authorList>
            <person name="Chen Y."/>
            <person name="Dougan E. K."/>
            <person name="Chan C."/>
            <person name="Rhodes N."/>
            <person name="Thang M."/>
        </authorList>
    </citation>
    <scope>NUCLEOTIDE SEQUENCE</scope>
</reference>
<dbReference type="EMBL" id="CAMXCT020006554">
    <property type="protein sequence ID" value="CAL1169204.1"/>
    <property type="molecule type" value="Genomic_DNA"/>
</dbReference>
<dbReference type="EMBL" id="CAMXCT030006554">
    <property type="protein sequence ID" value="CAL4803141.1"/>
    <property type="molecule type" value="Genomic_DNA"/>
</dbReference>
<dbReference type="Gene3D" id="1.25.40.10">
    <property type="entry name" value="Tetratricopeptide repeat domain"/>
    <property type="match status" value="3"/>
</dbReference>
<evidence type="ECO:0000313" key="4">
    <source>
        <dbReference type="EMBL" id="CAL1169204.1"/>
    </source>
</evidence>
<evidence type="ECO:0000256" key="2">
    <source>
        <dbReference type="PROSITE-ProRule" id="PRU00708"/>
    </source>
</evidence>
<reference evidence="4" key="2">
    <citation type="submission" date="2024-04" db="EMBL/GenBank/DDBJ databases">
        <authorList>
            <person name="Chen Y."/>
            <person name="Shah S."/>
            <person name="Dougan E. K."/>
            <person name="Thang M."/>
            <person name="Chan C."/>
        </authorList>
    </citation>
    <scope>NUCLEOTIDE SEQUENCE [LARGE SCALE GENOMIC DNA]</scope>
</reference>
<comment type="caution">
    <text evidence="3">The sequence shown here is derived from an EMBL/GenBank/DDBJ whole genome shotgun (WGS) entry which is preliminary data.</text>
</comment>
<dbReference type="PANTHER" id="PTHR47936:SF1">
    <property type="entry name" value="PENTATRICOPEPTIDE REPEAT-CONTAINING PROTEIN GUN1, CHLOROPLASTIC"/>
    <property type="match status" value="1"/>
</dbReference>